<comment type="caution">
    <text evidence="2">The sequence shown here is derived from an EMBL/GenBank/DDBJ whole genome shotgun (WGS) entry which is preliminary data.</text>
</comment>
<evidence type="ECO:0000256" key="1">
    <source>
        <dbReference type="SAM" id="SignalP"/>
    </source>
</evidence>
<dbReference type="AlphaFoldDB" id="A0A7W3Y6B1"/>
<evidence type="ECO:0000313" key="2">
    <source>
        <dbReference type="EMBL" id="MBB1061318.1"/>
    </source>
</evidence>
<dbReference type="RefSeq" id="WP_182688033.1">
    <property type="nucleotide sequence ID" value="NZ_JACHTF010000013.1"/>
</dbReference>
<sequence>MTSPVHRAFVLACTLALASPLYAQDAPGDPMAAMSPEQQAMMVAWEKASTPGPEHARLAEQFVGRWNARQTVWMTPDAPPATATARATTTAEFGGRQVRMAYSGEIMGAQLEGVGHTGYDNVRGEYTAVWMDNMSTSTSTMSGRYDAASRTYTFRGQWPDPMDAGSMLQVRETLRIVDADHHVMDMYETHAGEERHTMRIEFSRAE</sequence>
<name>A0A7W3Y6B1_9GAMM</name>
<organism evidence="2 3">
    <name type="scientific">Marilutibacter spongiae</name>
    <dbReference type="NCBI Taxonomy" id="2025720"/>
    <lineage>
        <taxon>Bacteria</taxon>
        <taxon>Pseudomonadati</taxon>
        <taxon>Pseudomonadota</taxon>
        <taxon>Gammaproteobacteria</taxon>
        <taxon>Lysobacterales</taxon>
        <taxon>Lysobacteraceae</taxon>
        <taxon>Marilutibacter</taxon>
    </lineage>
</organism>
<evidence type="ECO:0000313" key="3">
    <source>
        <dbReference type="Proteomes" id="UP000523196"/>
    </source>
</evidence>
<dbReference type="EMBL" id="JACHTF010000013">
    <property type="protein sequence ID" value="MBB1061318.1"/>
    <property type="molecule type" value="Genomic_DNA"/>
</dbReference>
<feature type="signal peptide" evidence="1">
    <location>
        <begin position="1"/>
        <end position="23"/>
    </location>
</feature>
<dbReference type="InterPro" id="IPR011473">
    <property type="entry name" value="DUF1579"/>
</dbReference>
<accession>A0A7W3Y6B1</accession>
<protein>
    <submittedName>
        <fullName evidence="2">DUF1579 domain-containing protein</fullName>
    </submittedName>
</protein>
<proteinExistence type="predicted"/>
<feature type="chain" id="PRO_5030690608" evidence="1">
    <location>
        <begin position="24"/>
        <end position="206"/>
    </location>
</feature>
<keyword evidence="3" id="KW-1185">Reference proteome</keyword>
<keyword evidence="1" id="KW-0732">Signal</keyword>
<dbReference type="Proteomes" id="UP000523196">
    <property type="component" value="Unassembled WGS sequence"/>
</dbReference>
<gene>
    <name evidence="2" type="ORF">H4F98_12135</name>
</gene>
<dbReference type="Pfam" id="PF07617">
    <property type="entry name" value="DUF1579"/>
    <property type="match status" value="1"/>
</dbReference>
<reference evidence="2 3" key="1">
    <citation type="submission" date="2020-08" db="EMBL/GenBank/DDBJ databases">
        <authorList>
            <person name="Xu S."/>
            <person name="Li A."/>
        </authorList>
    </citation>
    <scope>NUCLEOTIDE SEQUENCE [LARGE SCALE GENOMIC DNA]</scope>
    <source>
        <strain evidence="2 3">119BY6-57</strain>
    </source>
</reference>